<organism evidence="1 2">
    <name type="scientific">Chelydra serpentina</name>
    <name type="common">Snapping turtle</name>
    <name type="synonym">Testudo serpentina</name>
    <dbReference type="NCBI Taxonomy" id="8475"/>
    <lineage>
        <taxon>Eukaryota</taxon>
        <taxon>Metazoa</taxon>
        <taxon>Chordata</taxon>
        <taxon>Craniata</taxon>
        <taxon>Vertebrata</taxon>
        <taxon>Euteleostomi</taxon>
        <taxon>Archelosauria</taxon>
        <taxon>Testudinata</taxon>
        <taxon>Testudines</taxon>
        <taxon>Cryptodira</taxon>
        <taxon>Durocryptodira</taxon>
        <taxon>Americhelydia</taxon>
        <taxon>Chelydroidea</taxon>
        <taxon>Chelydridae</taxon>
        <taxon>Chelydra</taxon>
    </lineage>
</organism>
<gene>
    <name evidence="1" type="ORF">G0U57_010193</name>
</gene>
<name>A0A8T1SEK4_CHESE</name>
<dbReference type="AlphaFoldDB" id="A0A8T1SEK4"/>
<comment type="caution">
    <text evidence="1">The sequence shown here is derived from an EMBL/GenBank/DDBJ whole genome shotgun (WGS) entry which is preliminary data.</text>
</comment>
<proteinExistence type="predicted"/>
<keyword evidence="2" id="KW-1185">Reference proteome</keyword>
<dbReference type="Proteomes" id="UP000765507">
    <property type="component" value="Unassembled WGS sequence"/>
</dbReference>
<dbReference type="EMBL" id="JAHGAV010000268">
    <property type="protein sequence ID" value="KAG6927230.1"/>
    <property type="molecule type" value="Genomic_DNA"/>
</dbReference>
<evidence type="ECO:0000313" key="1">
    <source>
        <dbReference type="EMBL" id="KAG6927230.1"/>
    </source>
</evidence>
<feature type="non-terminal residue" evidence="1">
    <location>
        <position position="1"/>
    </location>
</feature>
<protein>
    <submittedName>
        <fullName evidence="1">Uncharacterized protein</fullName>
    </submittedName>
</protein>
<accession>A0A8T1SEK4</accession>
<reference evidence="1 2" key="1">
    <citation type="journal article" date="2020" name="G3 (Bethesda)">
        <title>Draft Genome of the Common Snapping Turtle, Chelydra serpentina, a Model for Phenotypic Plasticity in Reptiles.</title>
        <authorList>
            <person name="Das D."/>
            <person name="Singh S.K."/>
            <person name="Bierstedt J."/>
            <person name="Erickson A."/>
            <person name="Galli G.L.J."/>
            <person name="Crossley D.A. 2nd"/>
            <person name="Rhen T."/>
        </authorList>
    </citation>
    <scope>NUCLEOTIDE SEQUENCE [LARGE SCALE GENOMIC DNA]</scope>
    <source>
        <strain evidence="1">KW</strain>
    </source>
</reference>
<evidence type="ECO:0000313" key="2">
    <source>
        <dbReference type="Proteomes" id="UP000765507"/>
    </source>
</evidence>
<feature type="non-terminal residue" evidence="1">
    <location>
        <position position="140"/>
    </location>
</feature>
<sequence>GLSRPRTHRRVLQEVRAALPPTPRVFLHQVLREGTPRPPSTPGPPDLFIRPLPRGPTWPSRPFTMSRPHNLQPVRFQTAPRKHLYTLVRHTLHVLTLASRPDTKWWDILPPLEGEEPWWASLYSTLVPRPAGDISWQLLH</sequence>